<proteinExistence type="predicted"/>
<dbReference type="Proteomes" id="UP000449547">
    <property type="component" value="Unassembled WGS sequence"/>
</dbReference>
<accession>A0A642UMF5</accession>
<name>A0A642UMF5_DIURU</name>
<keyword evidence="3" id="KW-1185">Reference proteome</keyword>
<dbReference type="GeneID" id="54781817"/>
<comment type="caution">
    <text evidence="2">The sequence shown here is derived from an EMBL/GenBank/DDBJ whole genome shotgun (WGS) entry which is preliminary data.</text>
</comment>
<sequence>MKDSTDTTALLYEPWLTGYEASRHQSSIDKLAYDVVKLKYNVDTATTQLGTLEKNTRMVGLQSSYESGGIRFLTWHPGQVDGKVDKVTKTIDTITGSVDKLDSKNETVSTKFDPFTVKIGTLASDIDTTQSTLESLVLRLDQVSSVKEAKAVEKATAPPAKPQSQRPSHPRKPFPKEEPEELSFLGSNLEAKIKSGDLSDYDQESKRKIYDKINSSKPKRTTGNAPEWASWFYAYKDLLTDNEYCNMRYNIAWYFLKKAIPVQYTLGWKAKGPISKQAAALERHLNQYDEDKEEWNDHHYKITLDLFESQRDLSATKRYIKKLYQDYGYRDKYFLYKKMMRLCSEPTLLRGTRNVNVEVKWGVALLFDDEHLNDENGKKLDCVIISRDYVLDKLDLFAHQTRYMRRY</sequence>
<evidence type="ECO:0000313" key="3">
    <source>
        <dbReference type="Proteomes" id="UP000449547"/>
    </source>
</evidence>
<evidence type="ECO:0000313" key="2">
    <source>
        <dbReference type="EMBL" id="KAA8901638.1"/>
    </source>
</evidence>
<gene>
    <name evidence="2" type="ORF">DIURU_003166</name>
</gene>
<dbReference type="EMBL" id="SWFT01000101">
    <property type="protein sequence ID" value="KAA8901638.1"/>
    <property type="molecule type" value="Genomic_DNA"/>
</dbReference>
<dbReference type="RefSeq" id="XP_034012075.1">
    <property type="nucleotide sequence ID" value="XM_034155898.1"/>
</dbReference>
<organism evidence="2 3">
    <name type="scientific">Diutina rugosa</name>
    <name type="common">Yeast</name>
    <name type="synonym">Candida rugosa</name>
    <dbReference type="NCBI Taxonomy" id="5481"/>
    <lineage>
        <taxon>Eukaryota</taxon>
        <taxon>Fungi</taxon>
        <taxon>Dikarya</taxon>
        <taxon>Ascomycota</taxon>
        <taxon>Saccharomycotina</taxon>
        <taxon>Pichiomycetes</taxon>
        <taxon>Debaryomycetaceae</taxon>
        <taxon>Diutina</taxon>
    </lineage>
</organism>
<dbReference type="VEuPathDB" id="FungiDB:DIURU_003166"/>
<protein>
    <submittedName>
        <fullName evidence="2">Uncharacterized protein</fullName>
    </submittedName>
</protein>
<feature type="region of interest" description="Disordered" evidence="1">
    <location>
        <begin position="149"/>
        <end position="181"/>
    </location>
</feature>
<reference evidence="2 3" key="1">
    <citation type="submission" date="2019-07" db="EMBL/GenBank/DDBJ databases">
        <title>Genome assembly of two rare yeast pathogens: Diutina rugosa and Trichomonascus ciferrii.</title>
        <authorList>
            <person name="Mixao V."/>
            <person name="Saus E."/>
            <person name="Hansen A."/>
            <person name="Lass-Flor C."/>
            <person name="Gabaldon T."/>
        </authorList>
    </citation>
    <scope>NUCLEOTIDE SEQUENCE [LARGE SCALE GENOMIC DNA]</scope>
    <source>
        <strain evidence="2 3">CBS 613</strain>
    </source>
</reference>
<evidence type="ECO:0000256" key="1">
    <source>
        <dbReference type="SAM" id="MobiDB-lite"/>
    </source>
</evidence>
<dbReference type="AlphaFoldDB" id="A0A642UMF5"/>